<dbReference type="InterPro" id="IPR038607">
    <property type="entry name" value="PhoD-like_sf"/>
</dbReference>
<feature type="domain" description="Phospholipase D N-terminal" evidence="4">
    <location>
        <begin position="42"/>
        <end position="132"/>
    </location>
</feature>
<sequence>MKRRHFLKSSAFFTIAAASGTLTACRSAQEPRDSPGSHVFPQGVASGDPRDRSVVLWTRCTATRPDADVVPLHVEVSTQRDFSALVASVPLRALRSFDFTVRAKITGLRPSTTFYYRFVAGRDSSPMGKTRTAPLPNDANTLARFAWLTCQDWSVNHWEAMKLIAAETDLDFVVHVGDYIYETVGTPTLDAVEPAHSRITLPHGRPLAGGGQYAESLDDYRSLYRTYRSDPRLQALHRQFPMIAIWDDHEFTDDCWQDHQTYTNEQQRETQRRRNATQAWAEYMPVDWSDVRFDDVNPAYDNIRIYRAFQFGSLMQLVMTDERLYRDSQSVSASEIARARGHDPVHGDDAVGSRYFVERGLLERSEAQAANRLGRSPSILGSEQTRWWKATLKSSSATWKVWGNEVMLNRLWVDLPSKQDGSTSFVVNGDSWDGYPAHRHELLAWLSQQAIRNIVAITGDLHAFQCGVLRDGHDPSTGQPVAVDFVCAGISSTSFYAYVRQAWRGTPLAPLVASPAAFDAFLRSNNPGLRYVDHDAQGYASATVTPEHFAVVYNKVRRLTGDGKPPPDLVPQRVRLTVSRDRSDVMIESLSANA</sequence>
<dbReference type="Proteomes" id="UP000736373">
    <property type="component" value="Unassembled WGS sequence"/>
</dbReference>
<dbReference type="Pfam" id="PF16655">
    <property type="entry name" value="PhoD_N"/>
    <property type="match status" value="1"/>
</dbReference>
<dbReference type="InterPro" id="IPR018946">
    <property type="entry name" value="PhoD-like_MPP"/>
</dbReference>
<dbReference type="CDD" id="cd07389">
    <property type="entry name" value="MPP_PhoD"/>
    <property type="match status" value="1"/>
</dbReference>
<dbReference type="InterPro" id="IPR032093">
    <property type="entry name" value="PhoD_N"/>
</dbReference>
<evidence type="ECO:0000259" key="4">
    <source>
        <dbReference type="Pfam" id="PF16655"/>
    </source>
</evidence>
<proteinExistence type="predicted"/>
<comment type="caution">
    <text evidence="5">The sequence shown here is derived from an EMBL/GenBank/DDBJ whole genome shotgun (WGS) entry which is preliminary data.</text>
</comment>
<evidence type="ECO:0000313" key="5">
    <source>
        <dbReference type="EMBL" id="MBC8752635.1"/>
    </source>
</evidence>
<evidence type="ECO:0000256" key="2">
    <source>
        <dbReference type="SAM" id="SignalP"/>
    </source>
</evidence>
<dbReference type="EMBL" id="VZQQ01000124">
    <property type="protein sequence ID" value="MBC8752635.1"/>
    <property type="molecule type" value="Genomic_DNA"/>
</dbReference>
<dbReference type="Pfam" id="PF09423">
    <property type="entry name" value="PhoD"/>
    <property type="match status" value="1"/>
</dbReference>
<dbReference type="RefSeq" id="WP_187639481.1">
    <property type="nucleotide sequence ID" value="NZ_VZQQ01000124.1"/>
</dbReference>
<feature type="chain" id="PRO_5045834709" evidence="2">
    <location>
        <begin position="25"/>
        <end position="594"/>
    </location>
</feature>
<dbReference type="SUPFAM" id="SSF56300">
    <property type="entry name" value="Metallo-dependent phosphatases"/>
    <property type="match status" value="1"/>
</dbReference>
<dbReference type="Gene3D" id="3.60.21.70">
    <property type="entry name" value="PhoD-like phosphatase"/>
    <property type="match status" value="1"/>
</dbReference>
<keyword evidence="2" id="KW-0732">Signal</keyword>
<dbReference type="InterPro" id="IPR029052">
    <property type="entry name" value="Metallo-depent_PP-like"/>
</dbReference>
<feature type="region of interest" description="Disordered" evidence="1">
    <location>
        <begin position="27"/>
        <end position="49"/>
    </location>
</feature>
<accession>A0ABR7Q261</accession>
<feature type="signal peptide" evidence="2">
    <location>
        <begin position="1"/>
        <end position="24"/>
    </location>
</feature>
<dbReference type="InterPro" id="IPR052900">
    <property type="entry name" value="Phospholipid_Metab_Enz"/>
</dbReference>
<evidence type="ECO:0000313" key="6">
    <source>
        <dbReference type="Proteomes" id="UP000736373"/>
    </source>
</evidence>
<reference evidence="5 6" key="1">
    <citation type="submission" date="2019-09" db="EMBL/GenBank/DDBJ databases">
        <title>Paraburkholderia podalyriae sp. nov., A South African Podalyria-associated rhizobium.</title>
        <authorList>
            <person name="Mavima L."/>
            <person name="Beukes C.W."/>
            <person name="Palmer M."/>
            <person name="De Meyer S.E."/>
            <person name="James E.K."/>
            <person name="Maluk M."/>
            <person name="Avontuur J.R."/>
            <person name="Chan W.Y."/>
            <person name="Venter S.N."/>
            <person name="Steenkamp E.T."/>
        </authorList>
    </citation>
    <scope>NUCLEOTIDE SEQUENCE [LARGE SCALE GENOMIC DNA]</scope>
    <source>
        <strain evidence="5 6">WC7.3b</strain>
    </source>
</reference>
<protein>
    <submittedName>
        <fullName evidence="5">Alkaline phosphatase</fullName>
    </submittedName>
</protein>
<feature type="domain" description="PhoD-like phosphatase metallophosphatase" evidence="3">
    <location>
        <begin position="145"/>
        <end position="550"/>
    </location>
</feature>
<dbReference type="PANTHER" id="PTHR43606">
    <property type="entry name" value="PHOSPHATASE, PUTATIVE (AFU_ORTHOLOGUE AFUA_6G08710)-RELATED"/>
    <property type="match status" value="1"/>
</dbReference>
<evidence type="ECO:0000256" key="1">
    <source>
        <dbReference type="SAM" id="MobiDB-lite"/>
    </source>
</evidence>
<dbReference type="Gene3D" id="2.60.40.380">
    <property type="entry name" value="Purple acid phosphatase-like, N-terminal"/>
    <property type="match status" value="1"/>
</dbReference>
<dbReference type="PANTHER" id="PTHR43606:SF2">
    <property type="entry name" value="ALKALINE PHOSPHATASE FAMILY PROTEIN (AFU_ORTHOLOGUE AFUA_5G03860)"/>
    <property type="match status" value="1"/>
</dbReference>
<keyword evidence="6" id="KW-1185">Reference proteome</keyword>
<evidence type="ECO:0000259" key="3">
    <source>
        <dbReference type="Pfam" id="PF09423"/>
    </source>
</evidence>
<dbReference type="PROSITE" id="PS51257">
    <property type="entry name" value="PROKAR_LIPOPROTEIN"/>
    <property type="match status" value="1"/>
</dbReference>
<organism evidence="5 6">
    <name type="scientific">Paraburkholderia podalyriae</name>
    <dbReference type="NCBI Taxonomy" id="1938811"/>
    <lineage>
        <taxon>Bacteria</taxon>
        <taxon>Pseudomonadati</taxon>
        <taxon>Pseudomonadota</taxon>
        <taxon>Betaproteobacteria</taxon>
        <taxon>Burkholderiales</taxon>
        <taxon>Burkholderiaceae</taxon>
        <taxon>Paraburkholderia</taxon>
    </lineage>
</organism>
<gene>
    <name evidence="5" type="ORF">F6X42_41570</name>
</gene>
<name>A0ABR7Q261_9BURK</name>